<dbReference type="EMBL" id="JAAIVJ010000028">
    <property type="protein sequence ID" value="NEY92258.1"/>
    <property type="molecule type" value="Genomic_DNA"/>
</dbReference>
<proteinExistence type="predicted"/>
<evidence type="ECO:0000313" key="2">
    <source>
        <dbReference type="Proteomes" id="UP000477782"/>
    </source>
</evidence>
<evidence type="ECO:0000313" key="1">
    <source>
        <dbReference type="EMBL" id="NEY92258.1"/>
    </source>
</evidence>
<feature type="non-terminal residue" evidence="1">
    <location>
        <position position="1"/>
    </location>
</feature>
<accession>A0A6M0QXL9</accession>
<name>A0A6M0QXL9_9RHOB</name>
<organism evidence="1 2">
    <name type="scientific">Tabrizicola oligotrophica</name>
    <dbReference type="NCBI Taxonomy" id="2710650"/>
    <lineage>
        <taxon>Bacteria</taxon>
        <taxon>Pseudomonadati</taxon>
        <taxon>Pseudomonadota</taxon>
        <taxon>Alphaproteobacteria</taxon>
        <taxon>Rhodobacterales</taxon>
        <taxon>Paracoccaceae</taxon>
        <taxon>Tabrizicola</taxon>
    </lineage>
</organism>
<gene>
    <name evidence="1" type="ORF">G4Z14_18415</name>
</gene>
<comment type="caution">
    <text evidence="1">The sequence shown here is derived from an EMBL/GenBank/DDBJ whole genome shotgun (WGS) entry which is preliminary data.</text>
</comment>
<sequence length="140" mass="15375">FLLCAPTFPFALAADKNCAIPTEDEFIEAAVTYFLKVRQPSGGTSYRSDGSTIEQVFLPYRNFEDLHSVNPDCCRVAGLADGDGPLYSRQQILMHDIETTVEIRAALRVITDTGIVLSGERRDRIPMNSCGAVIHPLVGE</sequence>
<dbReference type="RefSeq" id="WP_164628411.1">
    <property type="nucleotide sequence ID" value="NZ_JAAIVJ010000028.1"/>
</dbReference>
<dbReference type="AlphaFoldDB" id="A0A6M0QXL9"/>
<keyword evidence="2" id="KW-1185">Reference proteome</keyword>
<protein>
    <submittedName>
        <fullName evidence="1">Uncharacterized protein</fullName>
    </submittedName>
</protein>
<dbReference type="Proteomes" id="UP000477782">
    <property type="component" value="Unassembled WGS sequence"/>
</dbReference>
<reference evidence="1 2" key="1">
    <citation type="submission" date="2020-02" db="EMBL/GenBank/DDBJ databases">
        <authorList>
            <person name="Chen W.-M."/>
        </authorList>
    </citation>
    <scope>NUCLEOTIDE SEQUENCE [LARGE SCALE GENOMIC DNA]</scope>
    <source>
        <strain evidence="1 2">KMS-5</strain>
    </source>
</reference>